<evidence type="ECO:0000313" key="10">
    <source>
        <dbReference type="EMBL" id="NMI00758.1"/>
    </source>
</evidence>
<dbReference type="Gene3D" id="3.30.470.20">
    <property type="entry name" value="ATP-grasp fold, B domain"/>
    <property type="match status" value="1"/>
</dbReference>
<dbReference type="PROSITE" id="PS00188">
    <property type="entry name" value="BIOTIN"/>
    <property type="match status" value="1"/>
</dbReference>
<evidence type="ECO:0000259" key="8">
    <source>
        <dbReference type="PROSITE" id="PS50975"/>
    </source>
</evidence>
<evidence type="ECO:0000256" key="1">
    <source>
        <dbReference type="ARBA" id="ARBA00001953"/>
    </source>
</evidence>
<dbReference type="PROSITE" id="PS50979">
    <property type="entry name" value="BC"/>
    <property type="match status" value="1"/>
</dbReference>
<dbReference type="CDD" id="cd06850">
    <property type="entry name" value="biotinyl_domain"/>
    <property type="match status" value="1"/>
</dbReference>
<dbReference type="SUPFAM" id="SSF56059">
    <property type="entry name" value="Glutathione synthetase ATP-binding domain-like"/>
    <property type="match status" value="1"/>
</dbReference>
<dbReference type="PROSITE" id="PS00866">
    <property type="entry name" value="CPSASE_1"/>
    <property type="match status" value="1"/>
</dbReference>
<dbReference type="PROSITE" id="PS00867">
    <property type="entry name" value="CPSASE_2"/>
    <property type="match status" value="1"/>
</dbReference>
<keyword evidence="3 6" id="KW-0547">Nucleotide-binding</keyword>
<evidence type="ECO:0000256" key="5">
    <source>
        <dbReference type="ARBA" id="ARBA00023267"/>
    </source>
</evidence>
<organism evidence="10 11">
    <name type="scientific">Pseudonocardia acidicola</name>
    <dbReference type="NCBI Taxonomy" id="2724939"/>
    <lineage>
        <taxon>Bacteria</taxon>
        <taxon>Bacillati</taxon>
        <taxon>Actinomycetota</taxon>
        <taxon>Actinomycetes</taxon>
        <taxon>Pseudonocardiales</taxon>
        <taxon>Pseudonocardiaceae</taxon>
        <taxon>Pseudonocardia</taxon>
    </lineage>
</organism>
<comment type="caution">
    <text evidence="10">The sequence shown here is derived from an EMBL/GenBank/DDBJ whole genome shotgun (WGS) entry which is preliminary data.</text>
</comment>
<dbReference type="InterPro" id="IPR048429">
    <property type="entry name" value="MCC_alpha_BT"/>
</dbReference>
<proteinExistence type="predicted"/>
<dbReference type="PANTHER" id="PTHR18866:SF126">
    <property type="entry name" value="BIOTIN CARBOXYLASE"/>
    <property type="match status" value="1"/>
</dbReference>
<dbReference type="Pfam" id="PF21139">
    <property type="entry name" value="BT_MCC_alpha"/>
    <property type="match status" value="1"/>
</dbReference>
<keyword evidence="11" id="KW-1185">Reference proteome</keyword>
<feature type="domain" description="Lipoyl-binding" evidence="7">
    <location>
        <begin position="565"/>
        <end position="651"/>
    </location>
</feature>
<dbReference type="InterPro" id="IPR011054">
    <property type="entry name" value="Rudment_hybrid_motif"/>
</dbReference>
<dbReference type="InterPro" id="IPR005482">
    <property type="entry name" value="Biotin_COase_C"/>
</dbReference>
<keyword evidence="2" id="KW-0436">Ligase</keyword>
<dbReference type="InterPro" id="IPR011764">
    <property type="entry name" value="Biotin_carboxylation_dom"/>
</dbReference>
<feature type="domain" description="ATP-grasp" evidence="8">
    <location>
        <begin position="120"/>
        <end position="315"/>
    </location>
</feature>
<dbReference type="Gene3D" id="2.40.50.100">
    <property type="match status" value="1"/>
</dbReference>
<evidence type="ECO:0000256" key="4">
    <source>
        <dbReference type="ARBA" id="ARBA00022840"/>
    </source>
</evidence>
<dbReference type="SUPFAM" id="SSF51246">
    <property type="entry name" value="Rudiment single hybrid motif"/>
    <property type="match status" value="1"/>
</dbReference>
<accession>A0ABX1SIU5</accession>
<feature type="domain" description="Biotin carboxylation" evidence="9">
    <location>
        <begin position="1"/>
        <end position="444"/>
    </location>
</feature>
<evidence type="ECO:0000256" key="6">
    <source>
        <dbReference type="PROSITE-ProRule" id="PRU00409"/>
    </source>
</evidence>
<name>A0ABX1SIU5_9PSEU</name>
<dbReference type="InterPro" id="IPR005481">
    <property type="entry name" value="BC-like_N"/>
</dbReference>
<dbReference type="InterPro" id="IPR001882">
    <property type="entry name" value="Biotin_BS"/>
</dbReference>
<evidence type="ECO:0000256" key="3">
    <source>
        <dbReference type="ARBA" id="ARBA00022741"/>
    </source>
</evidence>
<reference evidence="10 11" key="1">
    <citation type="submission" date="2020-04" db="EMBL/GenBank/DDBJ databases">
        <authorList>
            <person name="Klaysubun C."/>
            <person name="Duangmal K."/>
            <person name="Lipun K."/>
        </authorList>
    </citation>
    <scope>NUCLEOTIDE SEQUENCE [LARGE SCALE GENOMIC DNA]</scope>
    <source>
        <strain evidence="10 11">K10HN5</strain>
    </source>
</reference>
<sequence length="658" mass="67848">MIQKLLIANRGEIAARVMRTAHALGIATVAVFSDPDADAPFVALADEAVRLPGAAPADTYLRTDLIISAARAAGADAVHPGYGFLSENAGFARACADAGLIFVGPPPEAIAAMGSKLEAKALMEAAGVPVLPGATVTEETDLAAVAARIGFPLLVKAAFGGGGRGMRVVRGPADLADAVEGARREAASAFGDGTVFLERFVVDPRHVEVQIFGDAHGSVVHLFERECSIQRRYQKIVEEAPSPAVDDALRAELGAAAVAAGKAIGYVGAGTVEFVLTDSGEFFFLEVNTRLQVEHPVTELVTGLDLVELQLRVAEGEPLPPAVLDARIDGHAIEVRLYAEDVPAGFLPATGTLHRFAVPPGPGVRVDAGVVDGSVVGTHYDPMLAKVIAHGATRADAARRLARALQQARIHGVTTNRDLLAGILREQEFLAGRTDTGYLARHDPAALGAPPGDAVAALAAAAALAGQAGNRAAATVLATLPSGWRNVGGAPQRVSYTLGGRAVEVAYRYTRDGVTVTVDGEPLTGVRVLAAAPTEVDLEIGGVRRTFFVHRAGDTSYVDSPIGSAALVTVPRFADPSAAQHAGSLLAPMPGGVVRVLAEPGDTVAAGRPLIVLEAMKMEHTITAPADGTVTEVHVVRGDQVDTGQVLAVVEATEEAGA</sequence>
<dbReference type="PANTHER" id="PTHR18866">
    <property type="entry name" value="CARBOXYLASE:PYRUVATE/ACETYL-COA/PROPIONYL-COA CARBOXYLASE"/>
    <property type="match status" value="1"/>
</dbReference>
<comment type="cofactor">
    <cofactor evidence="1">
        <name>biotin</name>
        <dbReference type="ChEBI" id="CHEBI:57586"/>
    </cofactor>
</comment>
<evidence type="ECO:0000313" key="11">
    <source>
        <dbReference type="Proteomes" id="UP000820669"/>
    </source>
</evidence>
<evidence type="ECO:0000259" key="7">
    <source>
        <dbReference type="PROSITE" id="PS50968"/>
    </source>
</evidence>
<dbReference type="SUPFAM" id="SSF52440">
    <property type="entry name" value="PreATP-grasp domain"/>
    <property type="match status" value="1"/>
</dbReference>
<dbReference type="Pfam" id="PF00364">
    <property type="entry name" value="Biotin_lipoyl"/>
    <property type="match status" value="1"/>
</dbReference>
<keyword evidence="5" id="KW-0092">Biotin</keyword>
<dbReference type="InterPro" id="IPR005479">
    <property type="entry name" value="CPAse_ATP-bd"/>
</dbReference>
<dbReference type="InterPro" id="IPR050856">
    <property type="entry name" value="Biotin_carboxylase_complex"/>
</dbReference>
<dbReference type="PROSITE" id="PS50968">
    <property type="entry name" value="BIOTINYL_LIPOYL"/>
    <property type="match status" value="1"/>
</dbReference>
<dbReference type="Pfam" id="PF02786">
    <property type="entry name" value="CPSase_L_D2"/>
    <property type="match status" value="1"/>
</dbReference>
<dbReference type="InterPro" id="IPR016185">
    <property type="entry name" value="PreATP-grasp_dom_sf"/>
</dbReference>
<protein>
    <submittedName>
        <fullName evidence="10">ATP-grasp domain-containing protein</fullName>
    </submittedName>
</protein>
<dbReference type="InterPro" id="IPR000089">
    <property type="entry name" value="Biotin_lipoyl"/>
</dbReference>
<dbReference type="InterPro" id="IPR011761">
    <property type="entry name" value="ATP-grasp"/>
</dbReference>
<gene>
    <name evidence="10" type="ORF">HF526_26130</name>
</gene>
<evidence type="ECO:0000259" key="9">
    <source>
        <dbReference type="PROSITE" id="PS50979"/>
    </source>
</evidence>
<dbReference type="Proteomes" id="UP000820669">
    <property type="component" value="Unassembled WGS sequence"/>
</dbReference>
<dbReference type="SMART" id="SM00878">
    <property type="entry name" value="Biotin_carb_C"/>
    <property type="match status" value="1"/>
</dbReference>
<dbReference type="SUPFAM" id="SSF51230">
    <property type="entry name" value="Single hybrid motif"/>
    <property type="match status" value="1"/>
</dbReference>
<dbReference type="RefSeq" id="WP_169384224.1">
    <property type="nucleotide sequence ID" value="NZ_JAAXLA010000064.1"/>
</dbReference>
<evidence type="ECO:0000256" key="2">
    <source>
        <dbReference type="ARBA" id="ARBA00022598"/>
    </source>
</evidence>
<dbReference type="EMBL" id="JAAXLA010000064">
    <property type="protein sequence ID" value="NMI00758.1"/>
    <property type="molecule type" value="Genomic_DNA"/>
</dbReference>
<dbReference type="Pfam" id="PF02785">
    <property type="entry name" value="Biotin_carb_C"/>
    <property type="match status" value="1"/>
</dbReference>
<dbReference type="PROSITE" id="PS50975">
    <property type="entry name" value="ATP_GRASP"/>
    <property type="match status" value="1"/>
</dbReference>
<keyword evidence="4 6" id="KW-0067">ATP-binding</keyword>
<dbReference type="InterPro" id="IPR011053">
    <property type="entry name" value="Single_hybrid_motif"/>
</dbReference>
<dbReference type="Pfam" id="PF00289">
    <property type="entry name" value="Biotin_carb_N"/>
    <property type="match status" value="1"/>
</dbReference>